<evidence type="ECO:0000313" key="1">
    <source>
        <dbReference type="EMBL" id="CAF1025861.1"/>
    </source>
</evidence>
<name>A0A814ILN8_9BILA</name>
<proteinExistence type="predicted"/>
<dbReference type="Proteomes" id="UP000663879">
    <property type="component" value="Unassembled WGS sequence"/>
</dbReference>
<gene>
    <name evidence="1" type="ORF">OXX778_LOCUS17614</name>
</gene>
<evidence type="ECO:0000313" key="2">
    <source>
        <dbReference type="Proteomes" id="UP000663879"/>
    </source>
</evidence>
<keyword evidence="2" id="KW-1185">Reference proteome</keyword>
<dbReference type="Gene3D" id="3.30.420.10">
    <property type="entry name" value="Ribonuclease H-like superfamily/Ribonuclease H"/>
    <property type="match status" value="1"/>
</dbReference>
<dbReference type="GO" id="GO:0003676">
    <property type="term" value="F:nucleic acid binding"/>
    <property type="evidence" value="ECO:0007669"/>
    <property type="project" value="InterPro"/>
</dbReference>
<organism evidence="1 2">
    <name type="scientific">Brachionus calyciflorus</name>
    <dbReference type="NCBI Taxonomy" id="104777"/>
    <lineage>
        <taxon>Eukaryota</taxon>
        <taxon>Metazoa</taxon>
        <taxon>Spiralia</taxon>
        <taxon>Gnathifera</taxon>
        <taxon>Rotifera</taxon>
        <taxon>Eurotatoria</taxon>
        <taxon>Monogononta</taxon>
        <taxon>Pseudotrocha</taxon>
        <taxon>Ploima</taxon>
        <taxon>Brachionidae</taxon>
        <taxon>Brachionus</taxon>
    </lineage>
</organism>
<dbReference type="InterPro" id="IPR036397">
    <property type="entry name" value="RNaseH_sf"/>
</dbReference>
<comment type="caution">
    <text evidence="1">The sequence shown here is derived from an EMBL/GenBank/DDBJ whole genome shotgun (WGS) entry which is preliminary data.</text>
</comment>
<protein>
    <submittedName>
        <fullName evidence="1">Uncharacterized protein</fullName>
    </submittedName>
</protein>
<dbReference type="AlphaFoldDB" id="A0A814ILN8"/>
<reference evidence="1" key="1">
    <citation type="submission" date="2021-02" db="EMBL/GenBank/DDBJ databases">
        <authorList>
            <person name="Nowell W R."/>
        </authorList>
    </citation>
    <scope>NUCLEOTIDE SEQUENCE</scope>
    <source>
        <strain evidence="1">Ploen Becks lab</strain>
    </source>
</reference>
<accession>A0A814ILN8</accession>
<sequence>MLSAYSNLNQTNWDLFLPLVLFAYRTSQQATTSFSPFELLYGREPRLGDLDNYNLASTKIIKQAETNKLNYDSKYKLEPPKYKIGEEWSEPRKIRNIITPQNVSLEPDGKIMNVNNIKKKEPKRNAEFIRSCPQKTRFGRISIPRYKIN</sequence>
<dbReference type="EMBL" id="CAJNOC010004555">
    <property type="protein sequence ID" value="CAF1025861.1"/>
    <property type="molecule type" value="Genomic_DNA"/>
</dbReference>
<dbReference type="OrthoDB" id="413122at2759"/>